<dbReference type="Gene3D" id="3.40.50.1000">
    <property type="entry name" value="HAD superfamily/HAD-like"/>
    <property type="match status" value="1"/>
</dbReference>
<keyword evidence="11 13" id="KW-0496">Mitochondrion</keyword>
<sequence>PSNGTTSLLMTSLSSILRLSAVRAGALTLRSRNTLISASATRRPFSSANDENNKFKSLLPPSNVRSPFADPTRTRVAPELVISASQRRQLSSEKPAKPEEPTNAVPEAESKPVEKVVETPVEKIVEREPVKFVDDVQKASPAATEPADKITRDIEEQYKMAAALPKTGAFRRFKEQWGLAIDDTASDEEKKRQRTTRNTKIGGFFVFGSTVVGFVAFCLYYGRGERDASGHVIKDEYSGKLLAPFYRIVKSMQAWRDYVVEPSREKLLPDPLPAGYIQPKYTIVIEMKNVLVAPEWTYKTGYRFKLRPALDYFLDVLGYPNFEVVIYTSESSMTADPVIHSFDPKQRIMYRLYRDCTKYQNGHHIKDLSRLNRDLSKVIHIDFDPNSFSLHPENVLCVPKWDGDMNDTSLVDLAELLKTIHLSDVEDVRPVLEYYSSFDDPAKEFRKRAIYMAEQETQQKSMAEQGESSSLVKRYTGRLFGFRRHATA</sequence>
<feature type="chain" id="PRO_5043641318" description="Mitochondrial import inner membrane translocase subunit TIM50" evidence="15">
    <location>
        <begin position="25"/>
        <end position="488"/>
    </location>
</feature>
<evidence type="ECO:0000256" key="3">
    <source>
        <dbReference type="ARBA" id="ARBA00006344"/>
    </source>
</evidence>
<dbReference type="SUPFAM" id="SSF56784">
    <property type="entry name" value="HAD-like"/>
    <property type="match status" value="1"/>
</dbReference>
<dbReference type="GO" id="GO:0015031">
    <property type="term" value="P:protein transport"/>
    <property type="evidence" value="ECO:0007669"/>
    <property type="project" value="UniProtKB-KW"/>
</dbReference>
<accession>A0AAV5V0P3</accession>
<evidence type="ECO:0000313" key="17">
    <source>
        <dbReference type="EMBL" id="GMT11544.1"/>
    </source>
</evidence>
<dbReference type="GO" id="GO:0005744">
    <property type="term" value="C:TIM23 mitochondrial import inner membrane translocase complex"/>
    <property type="evidence" value="ECO:0007669"/>
    <property type="project" value="UniProtKB-UniRule"/>
</dbReference>
<keyword evidence="5 13" id="KW-0812">Transmembrane</keyword>
<evidence type="ECO:0000256" key="8">
    <source>
        <dbReference type="ARBA" id="ARBA00022946"/>
    </source>
</evidence>
<dbReference type="Proteomes" id="UP001432322">
    <property type="component" value="Unassembled WGS sequence"/>
</dbReference>
<feature type="signal peptide" evidence="15">
    <location>
        <begin position="1"/>
        <end position="24"/>
    </location>
</feature>
<dbReference type="AlphaFoldDB" id="A0AAV5V0P3"/>
<feature type="region of interest" description="Disordered" evidence="14">
    <location>
        <begin position="42"/>
        <end position="114"/>
    </location>
</feature>
<keyword evidence="12 13" id="KW-0472">Membrane</keyword>
<dbReference type="CDD" id="cd07521">
    <property type="entry name" value="HAD_FCP1-like"/>
    <property type="match status" value="1"/>
</dbReference>
<comment type="caution">
    <text evidence="17">The sequence shown here is derived from an EMBL/GenBank/DDBJ whole genome shotgun (WGS) entry which is preliminary data.</text>
</comment>
<comment type="subunit">
    <text evidence="13">Component of the TIM23 complex.</text>
</comment>
<comment type="function">
    <text evidence="1 13">Essential component of the TIM23 complex, a complex that mediates the translocation of transit peptide-containing proteins across the mitochondrial inner membrane.</text>
</comment>
<dbReference type="InterPro" id="IPR050365">
    <property type="entry name" value="TIM50"/>
</dbReference>
<evidence type="ECO:0000256" key="15">
    <source>
        <dbReference type="SAM" id="SignalP"/>
    </source>
</evidence>
<evidence type="ECO:0000256" key="11">
    <source>
        <dbReference type="ARBA" id="ARBA00023128"/>
    </source>
</evidence>
<evidence type="ECO:0000256" key="2">
    <source>
        <dbReference type="ARBA" id="ARBA00004434"/>
    </source>
</evidence>
<keyword evidence="18" id="KW-1185">Reference proteome</keyword>
<evidence type="ECO:0000256" key="14">
    <source>
        <dbReference type="SAM" id="MobiDB-lite"/>
    </source>
</evidence>
<dbReference type="EMBL" id="BTSY01000001">
    <property type="protein sequence ID" value="GMT11544.1"/>
    <property type="molecule type" value="Genomic_DNA"/>
</dbReference>
<evidence type="ECO:0000259" key="16">
    <source>
        <dbReference type="PROSITE" id="PS50969"/>
    </source>
</evidence>
<evidence type="ECO:0000313" key="18">
    <source>
        <dbReference type="Proteomes" id="UP001432322"/>
    </source>
</evidence>
<gene>
    <name evidence="17" type="ORF">PFISCL1PPCAC_2841</name>
</gene>
<reference evidence="17" key="1">
    <citation type="submission" date="2023-10" db="EMBL/GenBank/DDBJ databases">
        <title>Genome assembly of Pristionchus species.</title>
        <authorList>
            <person name="Yoshida K."/>
            <person name="Sommer R.J."/>
        </authorList>
    </citation>
    <scope>NUCLEOTIDE SEQUENCE</scope>
    <source>
        <strain evidence="17">RS5133</strain>
    </source>
</reference>
<evidence type="ECO:0000256" key="1">
    <source>
        <dbReference type="ARBA" id="ARBA00002959"/>
    </source>
</evidence>
<evidence type="ECO:0000256" key="12">
    <source>
        <dbReference type="ARBA" id="ARBA00023136"/>
    </source>
</evidence>
<dbReference type="Pfam" id="PF03031">
    <property type="entry name" value="NIF"/>
    <property type="match status" value="1"/>
</dbReference>
<keyword evidence="6" id="KW-0999">Mitochondrion inner membrane</keyword>
<evidence type="ECO:0000256" key="10">
    <source>
        <dbReference type="ARBA" id="ARBA00023010"/>
    </source>
</evidence>
<dbReference type="InterPro" id="IPR004274">
    <property type="entry name" value="FCP1_dom"/>
</dbReference>
<dbReference type="InterPro" id="IPR036412">
    <property type="entry name" value="HAD-like_sf"/>
</dbReference>
<dbReference type="PANTHER" id="PTHR12210">
    <property type="entry name" value="DULLARD PROTEIN PHOSPHATASE"/>
    <property type="match status" value="1"/>
</dbReference>
<comment type="subcellular location">
    <subcellularLocation>
        <location evidence="2 13">Mitochondrion inner membrane</location>
        <topology evidence="2 13">Single-pass membrane protein</topology>
    </subcellularLocation>
</comment>
<feature type="transmembrane region" description="Helical" evidence="13">
    <location>
        <begin position="201"/>
        <end position="222"/>
    </location>
</feature>
<evidence type="ECO:0000256" key="4">
    <source>
        <dbReference type="ARBA" id="ARBA00022448"/>
    </source>
</evidence>
<keyword evidence="4 13" id="KW-0813">Transport</keyword>
<dbReference type="SMART" id="SM00577">
    <property type="entry name" value="CPDc"/>
    <property type="match status" value="1"/>
</dbReference>
<comment type="similarity">
    <text evidence="3 13">Belongs to the TIM50 family.</text>
</comment>
<feature type="non-terminal residue" evidence="17">
    <location>
        <position position="1"/>
    </location>
</feature>
<keyword evidence="7 13" id="KW-0653">Protein transport</keyword>
<dbReference type="InterPro" id="IPR023214">
    <property type="entry name" value="HAD_sf"/>
</dbReference>
<protein>
    <recommendedName>
        <fullName evidence="13">Mitochondrial import inner membrane translocase subunit TIM50</fullName>
    </recommendedName>
</protein>
<dbReference type="FunFam" id="3.40.50.1000:FF:000019">
    <property type="entry name" value="Mitochondrial import inner membrane translocase subunit TIM50"/>
    <property type="match status" value="1"/>
</dbReference>
<dbReference type="PROSITE" id="PS50969">
    <property type="entry name" value="FCP1"/>
    <property type="match status" value="1"/>
</dbReference>
<feature type="compositionally biased region" description="Basic and acidic residues" evidence="14">
    <location>
        <begin position="90"/>
        <end position="100"/>
    </location>
</feature>
<evidence type="ECO:0000256" key="6">
    <source>
        <dbReference type="ARBA" id="ARBA00022792"/>
    </source>
</evidence>
<evidence type="ECO:0000256" key="13">
    <source>
        <dbReference type="RuleBase" id="RU365079"/>
    </source>
</evidence>
<name>A0AAV5V0P3_9BILA</name>
<keyword evidence="15" id="KW-0732">Signal</keyword>
<evidence type="ECO:0000256" key="7">
    <source>
        <dbReference type="ARBA" id="ARBA00022927"/>
    </source>
</evidence>
<proteinExistence type="inferred from homology"/>
<evidence type="ECO:0000256" key="5">
    <source>
        <dbReference type="ARBA" id="ARBA00022692"/>
    </source>
</evidence>
<organism evidence="17 18">
    <name type="scientific">Pristionchus fissidentatus</name>
    <dbReference type="NCBI Taxonomy" id="1538716"/>
    <lineage>
        <taxon>Eukaryota</taxon>
        <taxon>Metazoa</taxon>
        <taxon>Ecdysozoa</taxon>
        <taxon>Nematoda</taxon>
        <taxon>Chromadorea</taxon>
        <taxon>Rhabditida</taxon>
        <taxon>Rhabditina</taxon>
        <taxon>Diplogasteromorpha</taxon>
        <taxon>Diplogasteroidea</taxon>
        <taxon>Neodiplogasteridae</taxon>
        <taxon>Pristionchus</taxon>
    </lineage>
</organism>
<keyword evidence="10 13" id="KW-0811">Translocation</keyword>
<evidence type="ECO:0000256" key="9">
    <source>
        <dbReference type="ARBA" id="ARBA00022989"/>
    </source>
</evidence>
<keyword evidence="8 13" id="KW-0809">Transit peptide</keyword>
<keyword evidence="9 13" id="KW-1133">Transmembrane helix</keyword>
<feature type="domain" description="FCP1 homology" evidence="16">
    <location>
        <begin position="276"/>
        <end position="420"/>
    </location>
</feature>